<dbReference type="Pfam" id="PF03899">
    <property type="entry name" value="ATP-synt_I"/>
    <property type="match status" value="1"/>
</dbReference>
<evidence type="ECO:0000256" key="6">
    <source>
        <dbReference type="SAM" id="Phobius"/>
    </source>
</evidence>
<proteinExistence type="predicted"/>
<evidence type="ECO:0000256" key="2">
    <source>
        <dbReference type="ARBA" id="ARBA00022475"/>
    </source>
</evidence>
<dbReference type="Proteomes" id="UP000654401">
    <property type="component" value="Unassembled WGS sequence"/>
</dbReference>
<comment type="subcellular location">
    <subcellularLocation>
        <location evidence="1">Cell membrane</location>
        <topology evidence="1">Multi-pass membrane protein</topology>
    </subcellularLocation>
</comment>
<dbReference type="GO" id="GO:0005886">
    <property type="term" value="C:plasma membrane"/>
    <property type="evidence" value="ECO:0007669"/>
    <property type="project" value="UniProtKB-SubCell"/>
</dbReference>
<reference evidence="7 8" key="1">
    <citation type="submission" date="2020-08" db="EMBL/GenBank/DDBJ databases">
        <title>Bridging the membrane lipid divide: bacteria of the FCB group superphylum have the potential to synthesize archaeal ether lipids.</title>
        <authorList>
            <person name="Villanueva L."/>
            <person name="Von Meijenfeldt F.A.B."/>
            <person name="Westbye A.B."/>
            <person name="Yadav S."/>
            <person name="Hopmans E.C."/>
            <person name="Dutilh B.E."/>
            <person name="Sinninghe Damste J.S."/>
        </authorList>
    </citation>
    <scope>NUCLEOTIDE SEQUENCE [LARGE SCALE GENOMIC DNA]</scope>
    <source>
        <strain evidence="7">NIOZ-UU100</strain>
    </source>
</reference>
<evidence type="ECO:0000313" key="7">
    <source>
        <dbReference type="EMBL" id="MBC8519437.1"/>
    </source>
</evidence>
<evidence type="ECO:0000256" key="4">
    <source>
        <dbReference type="ARBA" id="ARBA00022989"/>
    </source>
</evidence>
<evidence type="ECO:0000256" key="5">
    <source>
        <dbReference type="ARBA" id="ARBA00023136"/>
    </source>
</evidence>
<gene>
    <name evidence="7" type="ORF">H8D24_03395</name>
</gene>
<feature type="transmembrane region" description="Helical" evidence="6">
    <location>
        <begin position="38"/>
        <end position="56"/>
    </location>
</feature>
<keyword evidence="3 6" id="KW-0812">Transmembrane</keyword>
<keyword evidence="2" id="KW-1003">Cell membrane</keyword>
<name>A0A8J6TXB1_9GAMM</name>
<evidence type="ECO:0000256" key="3">
    <source>
        <dbReference type="ARBA" id="ARBA00022692"/>
    </source>
</evidence>
<feature type="transmembrane region" description="Helical" evidence="6">
    <location>
        <begin position="111"/>
        <end position="131"/>
    </location>
</feature>
<protein>
    <submittedName>
        <fullName evidence="7">ATP synthase subunit I</fullName>
    </submittedName>
</protein>
<dbReference type="InterPro" id="IPR005598">
    <property type="entry name" value="ATP_synth_I"/>
</dbReference>
<organism evidence="7 8">
    <name type="scientific">Candidatus Thiopontia autotrophica</name>
    <dbReference type="NCBI Taxonomy" id="2841688"/>
    <lineage>
        <taxon>Bacteria</taxon>
        <taxon>Pseudomonadati</taxon>
        <taxon>Pseudomonadota</taxon>
        <taxon>Gammaproteobacteria</taxon>
        <taxon>Candidatus Thiopontia</taxon>
    </lineage>
</organism>
<evidence type="ECO:0000313" key="8">
    <source>
        <dbReference type="Proteomes" id="UP000654401"/>
    </source>
</evidence>
<keyword evidence="4 6" id="KW-1133">Transmembrane helix</keyword>
<accession>A0A8J6TXB1</accession>
<comment type="caution">
    <text evidence="7">The sequence shown here is derived from an EMBL/GenBank/DDBJ whole genome shotgun (WGS) entry which is preliminary data.</text>
</comment>
<dbReference type="EMBL" id="JACNFK010000023">
    <property type="protein sequence ID" value="MBC8519437.1"/>
    <property type="molecule type" value="Genomic_DNA"/>
</dbReference>
<keyword evidence="5 6" id="KW-0472">Membrane</keyword>
<sequence>MISIIPPVGRLGVLLLQAVFVAFLALLAEWAWRADSALPILYGGTVSVANMAWLLWRLKREEKNSSRSGVGHDSEQSARRTVISLYMTAVERFVLVSALFVFGMVSLELEPVALITGFIAGQLALLIGSGYNESRDIKKLKNK</sequence>
<dbReference type="AlphaFoldDB" id="A0A8J6TXB1"/>
<feature type="transmembrane region" description="Helical" evidence="6">
    <location>
        <begin position="12"/>
        <end position="32"/>
    </location>
</feature>
<evidence type="ECO:0000256" key="1">
    <source>
        <dbReference type="ARBA" id="ARBA00004651"/>
    </source>
</evidence>
<feature type="transmembrane region" description="Helical" evidence="6">
    <location>
        <begin position="83"/>
        <end position="105"/>
    </location>
</feature>